<dbReference type="InterPro" id="IPR054566">
    <property type="entry name" value="ManC/GMP-like_b-helix"/>
</dbReference>
<keyword evidence="4" id="KW-1185">Reference proteome</keyword>
<dbReference type="InterPro" id="IPR051161">
    <property type="entry name" value="Mannose-6P_isomerase_type2"/>
</dbReference>
<reference evidence="3 4" key="1">
    <citation type="submission" date="2019-09" db="EMBL/GenBank/DDBJ databases">
        <authorList>
            <person name="Valk L.C."/>
        </authorList>
    </citation>
    <scope>NUCLEOTIDE SEQUENCE [LARGE SCALE GENOMIC DNA]</scope>
    <source>
        <strain evidence="3">GalUA</strain>
    </source>
</reference>
<dbReference type="OrthoDB" id="9806359at2"/>
<dbReference type="RefSeq" id="WP_151141580.1">
    <property type="nucleotide sequence ID" value="NZ_WAGX01000003.1"/>
</dbReference>
<keyword evidence="3" id="KW-0808">Transferase</keyword>
<protein>
    <submittedName>
        <fullName evidence="3">Nucleotidyl transferase</fullName>
    </submittedName>
</protein>
<evidence type="ECO:0000259" key="2">
    <source>
        <dbReference type="Pfam" id="PF22640"/>
    </source>
</evidence>
<dbReference type="SUPFAM" id="SSF159283">
    <property type="entry name" value="Guanosine diphospho-D-mannose pyrophosphorylase/mannose-6-phosphate isomerase linker domain"/>
    <property type="match status" value="1"/>
</dbReference>
<dbReference type="Pfam" id="PF00483">
    <property type="entry name" value="NTP_transferase"/>
    <property type="match status" value="1"/>
</dbReference>
<reference evidence="3 4" key="2">
    <citation type="submission" date="2020-02" db="EMBL/GenBank/DDBJ databases">
        <title>Candidatus Galacturonibacter soehngenii shows hetero-acetogenic catabolism of galacturonic acid but lacks a canonical carbon monoxide dehydrogenase/acetyl-CoA synthase complex.</title>
        <authorList>
            <person name="Diender M."/>
            <person name="Stouten G.R."/>
            <person name="Petersen J.F."/>
            <person name="Nielsen P.H."/>
            <person name="Dueholm M.S."/>
            <person name="Pronk J.T."/>
            <person name="Van Loosdrecht M.C.M."/>
        </authorList>
    </citation>
    <scope>NUCLEOTIDE SEQUENCE [LARGE SCALE GENOMIC DNA]</scope>
    <source>
        <strain evidence="3">GalUA</strain>
    </source>
</reference>
<dbReference type="InterPro" id="IPR029044">
    <property type="entry name" value="Nucleotide-diphossugar_trans"/>
</dbReference>
<dbReference type="AlphaFoldDB" id="A0A7V7QNS7"/>
<feature type="domain" description="Nucleotidyl transferase" evidence="1">
    <location>
        <begin position="6"/>
        <end position="286"/>
    </location>
</feature>
<evidence type="ECO:0000259" key="1">
    <source>
        <dbReference type="Pfam" id="PF00483"/>
    </source>
</evidence>
<dbReference type="EMBL" id="WAGX01000003">
    <property type="protein sequence ID" value="KAB1440737.1"/>
    <property type="molecule type" value="Genomic_DNA"/>
</dbReference>
<comment type="caution">
    <text evidence="3">The sequence shown here is derived from an EMBL/GenBank/DDBJ whole genome shotgun (WGS) entry which is preliminary data.</text>
</comment>
<feature type="domain" description="MannoseP isomerase/GMP-like beta-helix" evidence="2">
    <location>
        <begin position="293"/>
        <end position="347"/>
    </location>
</feature>
<dbReference type="Pfam" id="PF22640">
    <property type="entry name" value="ManC_GMP_beta-helix"/>
    <property type="match status" value="1"/>
</dbReference>
<dbReference type="Proteomes" id="UP000461768">
    <property type="component" value="Unassembled WGS sequence"/>
</dbReference>
<organism evidence="3 4">
    <name type="scientific">Candidatus Galacturonatibacter soehngenii</name>
    <dbReference type="NCBI Taxonomy" id="2307010"/>
    <lineage>
        <taxon>Bacteria</taxon>
        <taxon>Bacillati</taxon>
        <taxon>Bacillota</taxon>
        <taxon>Clostridia</taxon>
        <taxon>Lachnospirales</taxon>
        <taxon>Lachnospiraceae</taxon>
        <taxon>Candidatus Galacturonatibacter</taxon>
    </lineage>
</organism>
<proteinExistence type="predicted"/>
<dbReference type="PANTHER" id="PTHR46390">
    <property type="entry name" value="MANNOSE-1-PHOSPHATE GUANYLYLTRANSFERASE"/>
    <property type="match status" value="1"/>
</dbReference>
<gene>
    <name evidence="3" type="ORF">F7O84_02615</name>
</gene>
<dbReference type="PANTHER" id="PTHR46390:SF1">
    <property type="entry name" value="MANNOSE-1-PHOSPHATE GUANYLYLTRANSFERASE"/>
    <property type="match status" value="1"/>
</dbReference>
<dbReference type="InterPro" id="IPR049577">
    <property type="entry name" value="GMPP_N"/>
</dbReference>
<dbReference type="SUPFAM" id="SSF53448">
    <property type="entry name" value="Nucleotide-diphospho-sugar transferases"/>
    <property type="match status" value="1"/>
</dbReference>
<dbReference type="Gene3D" id="3.90.550.10">
    <property type="entry name" value="Spore Coat Polysaccharide Biosynthesis Protein SpsA, Chain A"/>
    <property type="match status" value="1"/>
</dbReference>
<evidence type="ECO:0000313" key="3">
    <source>
        <dbReference type="EMBL" id="KAB1440737.1"/>
    </source>
</evidence>
<dbReference type="GO" id="GO:0004475">
    <property type="term" value="F:mannose-1-phosphate guanylyltransferase (GTP) activity"/>
    <property type="evidence" value="ECO:0007669"/>
    <property type="project" value="InterPro"/>
</dbReference>
<dbReference type="InterPro" id="IPR005835">
    <property type="entry name" value="NTP_transferase_dom"/>
</dbReference>
<evidence type="ECO:0000313" key="4">
    <source>
        <dbReference type="Proteomes" id="UP000461768"/>
    </source>
</evidence>
<dbReference type="CDD" id="cd02509">
    <property type="entry name" value="GDP-M1P_Guanylyltransferase"/>
    <property type="match status" value="1"/>
</dbReference>
<dbReference type="GO" id="GO:0009298">
    <property type="term" value="P:GDP-mannose biosynthetic process"/>
    <property type="evidence" value="ECO:0007669"/>
    <property type="project" value="TreeGrafter"/>
</dbReference>
<sequence>MNKFVVIMAGGVGSRFWPLSREKKPKQFISVDGNKCMLIQTIERVCQVIPPENCFIITNQELLDITQDTIKDIIPVSNVIAEPLRKNTATCIAYATLFLKQKYENGVLSFLPADAYIKDNLNYAKALEKGFLAANNTKNIVTIGIPPTFPSSGYGYIQVDVEDNNKDYSKVKAFIEKPDSDKAKKLFMSKEYLWNSGIVLGDMDVLIKQIKLFLPNHYNKLLEAVLKQNTDHFKHYIEKAYQDVENVSFDVGVLEKSKEIYMVKGVFDWDDMGSMDALSKTLEKDLEGNFVHGNFFGLDTSDCVIYSENKLIGTIGLHNLVVACTKDAIVICPRDRVQEIKSLVNELKEKGYEDYI</sequence>
<name>A0A7V7QNS7_9FIRM</name>
<accession>A0A7V7QNS7</accession>